<keyword evidence="3" id="KW-1185">Reference proteome</keyword>
<dbReference type="EMBL" id="PGGS01000269">
    <property type="protein sequence ID" value="PNH05952.1"/>
    <property type="molecule type" value="Genomic_DNA"/>
</dbReference>
<proteinExistence type="predicted"/>
<dbReference type="AlphaFoldDB" id="A0A2J8A0A3"/>
<accession>A0A2J8A0A3</accession>
<dbReference type="Proteomes" id="UP000236333">
    <property type="component" value="Unassembled WGS sequence"/>
</dbReference>
<name>A0A2J8A0A3_9CHLO</name>
<reference evidence="2 3" key="1">
    <citation type="journal article" date="2017" name="Mol. Biol. Evol.">
        <title>The 4-celled Tetrabaena socialis nuclear genome reveals the essential components for genetic control of cell number at the origin of multicellularity in the volvocine lineage.</title>
        <authorList>
            <person name="Featherston J."/>
            <person name="Arakaki Y."/>
            <person name="Hanschen E.R."/>
            <person name="Ferris P.J."/>
            <person name="Michod R.E."/>
            <person name="Olson B.J.S.C."/>
            <person name="Nozaki H."/>
            <person name="Durand P.M."/>
        </authorList>
    </citation>
    <scope>NUCLEOTIDE SEQUENCE [LARGE SCALE GENOMIC DNA]</scope>
    <source>
        <strain evidence="2 3">NIES-571</strain>
    </source>
</reference>
<feature type="region of interest" description="Disordered" evidence="1">
    <location>
        <begin position="1"/>
        <end position="44"/>
    </location>
</feature>
<protein>
    <submittedName>
        <fullName evidence="2">Uncharacterized protein</fullName>
    </submittedName>
</protein>
<evidence type="ECO:0000313" key="2">
    <source>
        <dbReference type="EMBL" id="PNH05952.1"/>
    </source>
</evidence>
<evidence type="ECO:0000313" key="3">
    <source>
        <dbReference type="Proteomes" id="UP000236333"/>
    </source>
</evidence>
<evidence type="ECO:0000256" key="1">
    <source>
        <dbReference type="SAM" id="MobiDB-lite"/>
    </source>
</evidence>
<gene>
    <name evidence="2" type="ORF">TSOC_007740</name>
</gene>
<organism evidence="2 3">
    <name type="scientific">Tetrabaena socialis</name>
    <dbReference type="NCBI Taxonomy" id="47790"/>
    <lineage>
        <taxon>Eukaryota</taxon>
        <taxon>Viridiplantae</taxon>
        <taxon>Chlorophyta</taxon>
        <taxon>core chlorophytes</taxon>
        <taxon>Chlorophyceae</taxon>
        <taxon>CS clade</taxon>
        <taxon>Chlamydomonadales</taxon>
        <taxon>Tetrabaenaceae</taxon>
        <taxon>Tetrabaena</taxon>
    </lineage>
</organism>
<comment type="caution">
    <text evidence="2">The sequence shown here is derived from an EMBL/GenBank/DDBJ whole genome shotgun (WGS) entry which is preliminary data.</text>
</comment>
<sequence length="146" mass="14654">MLCTLTGVGSCPDKRRTSPSTVSGGGANPPLPQPPPFAAAAAGGDGAAGCGLAVLPYADPAPLPYADPVPLPYADPAPLPPWLPLPPAAGNASAAGAGLPWYARASVLTSGRWTKLPGHSWRLKFSDSMRHKGGVTLGTASPPAKR</sequence>